<dbReference type="Gene3D" id="1.20.1050.60">
    <property type="entry name" value="alpha-1,2-mannosidase"/>
    <property type="match status" value="1"/>
</dbReference>
<evidence type="ECO:0000259" key="2">
    <source>
        <dbReference type="Pfam" id="PF17678"/>
    </source>
</evidence>
<dbReference type="SUPFAM" id="SSF48208">
    <property type="entry name" value="Six-hairpin glycosidases"/>
    <property type="match status" value="1"/>
</dbReference>
<evidence type="ECO:0008006" key="5">
    <source>
        <dbReference type="Google" id="ProtNLM"/>
    </source>
</evidence>
<dbReference type="GO" id="GO:0006516">
    <property type="term" value="P:glycoprotein catabolic process"/>
    <property type="evidence" value="ECO:0007669"/>
    <property type="project" value="TreeGrafter"/>
</dbReference>
<dbReference type="InterPro" id="IPR005887">
    <property type="entry name" value="GH92_a_mannosidase_put"/>
</dbReference>
<dbReference type="Gene3D" id="3.30.2080.10">
    <property type="entry name" value="GH92 mannosidase domain"/>
    <property type="match status" value="1"/>
</dbReference>
<name>A0A7V8JLC2_STEMA</name>
<dbReference type="PANTHER" id="PTHR12143:SF43">
    <property type="entry name" value="PUTATIVE-RELATED"/>
    <property type="match status" value="1"/>
</dbReference>
<dbReference type="InterPro" id="IPR014718">
    <property type="entry name" value="GH-type_carb-bd"/>
</dbReference>
<comment type="caution">
    <text evidence="3">The sequence shown here is derived from an EMBL/GenBank/DDBJ whole genome shotgun (WGS) entry which is preliminary data.</text>
</comment>
<dbReference type="InterPro" id="IPR008928">
    <property type="entry name" value="6-hairpin_glycosidase_sf"/>
</dbReference>
<protein>
    <recommendedName>
        <fullName evidence="5">Alpha-1 2-mannosidase</fullName>
    </recommendedName>
</protein>
<dbReference type="Gene3D" id="1.20.1610.10">
    <property type="entry name" value="alpha-1,2-mannosidases domains"/>
    <property type="match status" value="1"/>
</dbReference>
<evidence type="ECO:0000313" key="3">
    <source>
        <dbReference type="EMBL" id="KAF1014735.1"/>
    </source>
</evidence>
<dbReference type="GO" id="GO:0000224">
    <property type="term" value="F:peptide-N4-(N-acetyl-beta-glucosaminyl)asparagine amidase activity"/>
    <property type="evidence" value="ECO:0007669"/>
    <property type="project" value="TreeGrafter"/>
</dbReference>
<dbReference type="FunFam" id="1.20.1050.60:FF:000001">
    <property type="entry name" value="Putative alpha-1,2-mannosidase"/>
    <property type="match status" value="1"/>
</dbReference>
<dbReference type="GO" id="GO:0030246">
    <property type="term" value="F:carbohydrate binding"/>
    <property type="evidence" value="ECO:0007669"/>
    <property type="project" value="InterPro"/>
</dbReference>
<feature type="domain" description="Glycosyl hydrolase family 92 N-terminal" evidence="2">
    <location>
        <begin position="189"/>
        <end position="411"/>
    </location>
</feature>
<evidence type="ECO:0000259" key="1">
    <source>
        <dbReference type="Pfam" id="PF07971"/>
    </source>
</evidence>
<gene>
    <name evidence="3" type="ORF">GAK31_02222</name>
</gene>
<organism evidence="3 4">
    <name type="scientific">Stenotrophomonas maltophilia</name>
    <name type="common">Pseudomonas maltophilia</name>
    <name type="synonym">Xanthomonas maltophilia</name>
    <dbReference type="NCBI Taxonomy" id="40324"/>
    <lineage>
        <taxon>Bacteria</taxon>
        <taxon>Pseudomonadati</taxon>
        <taxon>Pseudomonadota</taxon>
        <taxon>Gammaproteobacteria</taxon>
        <taxon>Lysobacterales</taxon>
        <taxon>Lysobacteraceae</taxon>
        <taxon>Stenotrophomonas</taxon>
        <taxon>Stenotrophomonas maltophilia group</taxon>
    </lineage>
</organism>
<dbReference type="NCBIfam" id="TIGR01180">
    <property type="entry name" value="aman2_put"/>
    <property type="match status" value="1"/>
</dbReference>
<dbReference type="Pfam" id="PF17678">
    <property type="entry name" value="Glyco_hydro_92N"/>
    <property type="match status" value="1"/>
</dbReference>
<dbReference type="GO" id="GO:0005975">
    <property type="term" value="P:carbohydrate metabolic process"/>
    <property type="evidence" value="ECO:0007669"/>
    <property type="project" value="InterPro"/>
</dbReference>
<dbReference type="FunFam" id="3.30.2080.10:FF:000001">
    <property type="entry name" value="Alpha-1,2-mannosidase subfamily"/>
    <property type="match status" value="1"/>
</dbReference>
<dbReference type="Proteomes" id="UP000487117">
    <property type="component" value="Unassembled WGS sequence"/>
</dbReference>
<proteinExistence type="predicted"/>
<dbReference type="Gene3D" id="2.70.98.10">
    <property type="match status" value="1"/>
</dbReference>
<dbReference type="AlphaFoldDB" id="A0A7V8JLC2"/>
<accession>A0A7V8JLC2</accession>
<dbReference type="GO" id="GO:0005829">
    <property type="term" value="C:cytosol"/>
    <property type="evidence" value="ECO:0007669"/>
    <property type="project" value="TreeGrafter"/>
</dbReference>
<dbReference type="InterPro" id="IPR050883">
    <property type="entry name" value="PNGase"/>
</dbReference>
<reference evidence="4" key="1">
    <citation type="journal article" date="2020" name="MBio">
        <title>Horizontal gene transfer to a defensive symbiont with a reduced genome amongst a multipartite beetle microbiome.</title>
        <authorList>
            <person name="Waterworth S.C."/>
            <person name="Florez L.V."/>
            <person name="Rees E.R."/>
            <person name="Hertweck C."/>
            <person name="Kaltenpoth M."/>
            <person name="Kwan J.C."/>
        </authorList>
    </citation>
    <scope>NUCLEOTIDE SEQUENCE [LARGE SCALE GENOMIC DNA]</scope>
</reference>
<dbReference type="EMBL" id="WNDS01000003">
    <property type="protein sequence ID" value="KAF1014735.1"/>
    <property type="molecule type" value="Genomic_DNA"/>
</dbReference>
<dbReference type="InterPro" id="IPR041371">
    <property type="entry name" value="GH92_N"/>
</dbReference>
<sequence>MKTSFEPGQPAPQAAADAALQLNIGAGPREPYAAKPGVGYTGLHALHYAGKGGSARQTLFTTDVAISADTTLSWLVLPEIVGSDTVASTYVSLDLLLDDGSRVSASAARDQHGVAIGARAQGDSKTLYLQQWAHKAVRLGDVAALRGRRVVAIELDVASADGAPVSGWIDDVQLAAQNRAAPQRVSDWVLTTRGTQANGAFSRGNNVPATAVPHDFNFWTPVTDAGSLGWLYRWNEQNNAQNRPQLQALSLSHQPSPWMGDRQTFQVMPSLGSGVPEADRSKRALAFSHEQESARPYRYDVRFDNGIGASIAPTDHAALFRFTFPAGGDANLLFDNVDARGGLTLDAATQTLSGYTDTRSGLSNGATRMYVVARFDKPWRSSGRIDTGRPAGYIKFDAGSDRQVNMRIATSLISVEQARHNLALELAADDTLDSVAGRAQDARDVRLARFDIGDASDDQKTTLYSNLYRLYLYPNSGHENTGTAAAPDWRYASQASADDNNTDGSAVRSYAPVRDGKVYVNNGFWDTFRTTWPAYALFTPDDAGQLVQGFLEQYHAGGWVARWSSPGYADLMVGTSSDVAFADAWLKGIAGFDPEDAYSAALKNATVVPPDRHVGRKGMARSTFRGYASADVHEGMSWTMEGALNDFGIANMAEALAKRANGAAARERYTTEADYFRYRAASYATVFDPAVGFFQGRKADGSWRLPADQYDPRVWGHDYTESNGWTFAFTAAHDGEGLAGLYGGRDKLAAKLDTFFATPETAADAFSGSYGGIIHEMTEARDVRMGMYAHSNQPSHHIPWMYLYAGQPWKTQQHVREILSRLYLGSEIGQGYPGDEDNGETSAWYVFASLGLYPLRMGAPEYVIGSPLFRHARVELQGGAVLTVNAPANSPQNVYVQSLKVNGKPWTKTWIPHALVAKGATLDFEMGPTPSRWGAGVDDAPNSLTARGQRPALLHDLLGAGATATLEGGDTLPALVDDDATSSMTLAGKSSVVLAGVADGAATMYTLTSGDGAIRGGSWTLEALSAGGRWTVLDERKGEAFAWARQTRPFRIATPGRYAEYRLRVSAPSRVPLSEIELIAPTPTPNR</sequence>
<feature type="domain" description="Glycosyl hydrolase family 92" evidence="1">
    <location>
        <begin position="417"/>
        <end position="928"/>
    </location>
</feature>
<evidence type="ECO:0000313" key="4">
    <source>
        <dbReference type="Proteomes" id="UP000487117"/>
    </source>
</evidence>
<dbReference type="Pfam" id="PF07971">
    <property type="entry name" value="Glyco_hydro_92"/>
    <property type="match status" value="1"/>
</dbReference>
<dbReference type="PANTHER" id="PTHR12143">
    <property type="entry name" value="PEPTIDE N-GLYCANASE PNGASE -RELATED"/>
    <property type="match status" value="1"/>
</dbReference>
<dbReference type="InterPro" id="IPR012939">
    <property type="entry name" value="Glyco_hydro_92"/>
</dbReference>